<dbReference type="OMA" id="ASCNYNE"/>
<evidence type="ECO:0000256" key="4">
    <source>
        <dbReference type="SAM" id="MobiDB-lite"/>
    </source>
</evidence>
<dbReference type="InterPro" id="IPR006948">
    <property type="entry name" value="Alliinase_C"/>
</dbReference>
<evidence type="ECO:0000256" key="2">
    <source>
        <dbReference type="ARBA" id="ARBA00006312"/>
    </source>
</evidence>
<dbReference type="PANTHER" id="PTHR43795:SF22">
    <property type="entry name" value="TRYPTOPHAN AMINOTRANSFERASE-RELATED PROTEIN 2"/>
    <property type="match status" value="1"/>
</dbReference>
<feature type="region of interest" description="Disordered" evidence="4">
    <location>
        <begin position="61"/>
        <end position="80"/>
    </location>
</feature>
<organism evidence="6 7">
    <name type="scientific">Amborella trichopoda</name>
    <dbReference type="NCBI Taxonomy" id="13333"/>
    <lineage>
        <taxon>Eukaryota</taxon>
        <taxon>Viridiplantae</taxon>
        <taxon>Streptophyta</taxon>
        <taxon>Embryophyta</taxon>
        <taxon>Tracheophyta</taxon>
        <taxon>Spermatophyta</taxon>
        <taxon>Magnoliopsida</taxon>
        <taxon>Amborellales</taxon>
        <taxon>Amborellaceae</taxon>
        <taxon>Amborella</taxon>
    </lineage>
</organism>
<dbReference type="InterPro" id="IPR015421">
    <property type="entry name" value="PyrdxlP-dep_Trfase_major"/>
</dbReference>
<keyword evidence="3" id="KW-0663">Pyridoxal phosphate</keyword>
<dbReference type="Proteomes" id="UP000017836">
    <property type="component" value="Unassembled WGS sequence"/>
</dbReference>
<dbReference type="Gene3D" id="3.90.1150.10">
    <property type="entry name" value="Aspartate Aminotransferase, domain 1"/>
    <property type="match status" value="1"/>
</dbReference>
<dbReference type="GO" id="GO:0006520">
    <property type="term" value="P:amino acid metabolic process"/>
    <property type="evidence" value="ECO:0000318"/>
    <property type="project" value="GO_Central"/>
</dbReference>
<proteinExistence type="inferred from homology"/>
<dbReference type="PANTHER" id="PTHR43795">
    <property type="entry name" value="BIFUNCTIONAL ASPARTATE AMINOTRANSFERASE AND GLUTAMATE/ASPARTATE-PREPHENATE AMINOTRANSFERASE-RELATED"/>
    <property type="match status" value="1"/>
</dbReference>
<comment type="cofactor">
    <cofactor evidence="1">
        <name>pyridoxal 5'-phosphate</name>
        <dbReference type="ChEBI" id="CHEBI:597326"/>
    </cofactor>
</comment>
<dbReference type="SMR" id="W1NGG5"/>
<dbReference type="GO" id="GO:0008483">
    <property type="term" value="F:transaminase activity"/>
    <property type="evidence" value="ECO:0000318"/>
    <property type="project" value="GO_Central"/>
</dbReference>
<dbReference type="SUPFAM" id="SSF53383">
    <property type="entry name" value="PLP-dependent transferases"/>
    <property type="match status" value="1"/>
</dbReference>
<evidence type="ECO:0000313" key="6">
    <source>
        <dbReference type="EMBL" id="ERM94583.1"/>
    </source>
</evidence>
<protein>
    <recommendedName>
        <fullName evidence="5">Alliinase C-terminal domain-containing protein</fullName>
    </recommendedName>
</protein>
<dbReference type="GO" id="GO:0016846">
    <property type="term" value="F:carbon-sulfur lyase activity"/>
    <property type="evidence" value="ECO:0007669"/>
    <property type="project" value="InterPro"/>
</dbReference>
<evidence type="ECO:0000313" key="7">
    <source>
        <dbReference type="Proteomes" id="UP000017836"/>
    </source>
</evidence>
<reference evidence="7" key="1">
    <citation type="journal article" date="2013" name="Science">
        <title>The Amborella genome and the evolution of flowering plants.</title>
        <authorList>
            <consortium name="Amborella Genome Project"/>
        </authorList>
    </citation>
    <scope>NUCLEOTIDE SEQUENCE [LARGE SCALE GENOMIC DNA]</scope>
</reference>
<evidence type="ECO:0000256" key="1">
    <source>
        <dbReference type="ARBA" id="ARBA00001933"/>
    </source>
</evidence>
<dbReference type="InterPro" id="IPR037029">
    <property type="entry name" value="Alliinase_N_sf"/>
</dbReference>
<dbReference type="HOGENOM" id="CLU_036760_1_0_1"/>
<sequence length="460" mass="51439">MGGGEKRDRGAFGFSNMGFVAVNAVLLSRLLYERGVRYDCSEMHSGGLFFEGEGKECKNEGVHLNTSPSKPPALTSDTHKSSVPSDTVINFDHGDPTLFIPFWRRTGESSTIVIKGWQSMSYFSDIKSVCWFLEPGLADSILQLHHLVGNAETEGRHIVVGTGSSQLFLAAVYALAPRDTKEPISVVGAAPFYSSYQAASDYLRSEVFRWAGDAYAFERERVGGEERPYIELVTSPNNPDGFTREAVVNGSMGKIIYDFAYYWPHYTPITSPADKDIMLFTVSKSTGHAGTRIGWALVKDLEVAKRMTMFIVLNTIGVSKDSQLRAANILRTVISSYERKGGIIMGRGAYENFFKHGHELMSKRWERLRQAVDIHKRFSLPEFPSAFCNFLGRPSSTQPAFAWTKCEGDEIEDCEAFLKSHNILTRGGRSFGWDPKYVRISLLDTDSNFDIFINRISNIN</sequence>
<dbReference type="InterPro" id="IPR015424">
    <property type="entry name" value="PyrdxlP-dep_Trfase"/>
</dbReference>
<keyword evidence="7" id="KW-1185">Reference proteome</keyword>
<dbReference type="Gene3D" id="2.10.25.30">
    <property type="entry name" value="EGF-like, alliinase"/>
    <property type="match status" value="1"/>
</dbReference>
<dbReference type="InterPro" id="IPR050478">
    <property type="entry name" value="Ethylene_sulfur-biosynth"/>
</dbReference>
<accession>W1NGG5</accession>
<dbReference type="AlphaFoldDB" id="W1NGG5"/>
<dbReference type="EMBL" id="KI397507">
    <property type="protein sequence ID" value="ERM94583.1"/>
    <property type="molecule type" value="Genomic_DNA"/>
</dbReference>
<name>W1NGG5_AMBTC</name>
<feature type="domain" description="Alliinase C-terminal" evidence="5">
    <location>
        <begin position="89"/>
        <end position="459"/>
    </location>
</feature>
<dbReference type="Pfam" id="PF04864">
    <property type="entry name" value="Alliinase_C"/>
    <property type="match status" value="1"/>
</dbReference>
<dbReference type="InterPro" id="IPR015422">
    <property type="entry name" value="PyrdxlP-dep_Trfase_small"/>
</dbReference>
<dbReference type="eggNOG" id="ENOG502QPYC">
    <property type="taxonomic scope" value="Eukaryota"/>
</dbReference>
<dbReference type="CDD" id="cd00609">
    <property type="entry name" value="AAT_like"/>
    <property type="match status" value="1"/>
</dbReference>
<dbReference type="STRING" id="13333.W1NGG5"/>
<dbReference type="Gramene" id="ERM94583">
    <property type="protein sequence ID" value="ERM94583"/>
    <property type="gene ID" value="AMTR_s00011p00049200"/>
</dbReference>
<comment type="similarity">
    <text evidence="2">Belongs to the alliinase family.</text>
</comment>
<evidence type="ECO:0000259" key="5">
    <source>
        <dbReference type="Pfam" id="PF04864"/>
    </source>
</evidence>
<evidence type="ECO:0000256" key="3">
    <source>
        <dbReference type="ARBA" id="ARBA00022898"/>
    </source>
</evidence>
<dbReference type="Gene3D" id="3.40.640.10">
    <property type="entry name" value="Type I PLP-dependent aspartate aminotransferase-like (Major domain)"/>
    <property type="match status" value="1"/>
</dbReference>
<gene>
    <name evidence="6" type="ORF">AMTR_s00011p00049200</name>
</gene>